<evidence type="ECO:0000256" key="1">
    <source>
        <dbReference type="ARBA" id="ARBA00022723"/>
    </source>
</evidence>
<name>A0A5C6DXG3_9BACT</name>
<accession>A0A5C6DXG3</accession>
<evidence type="ECO:0000259" key="5">
    <source>
        <dbReference type="PROSITE" id="PS01358"/>
    </source>
</evidence>
<keyword evidence="2" id="KW-0863">Zinc-finger</keyword>
<feature type="domain" description="RanBP2-type" evidence="5">
    <location>
        <begin position="82"/>
        <end position="101"/>
    </location>
</feature>
<evidence type="ECO:0000256" key="4">
    <source>
        <dbReference type="SAM" id="Phobius"/>
    </source>
</evidence>
<keyword evidence="4" id="KW-0472">Membrane</keyword>
<dbReference type="InterPro" id="IPR001876">
    <property type="entry name" value="Znf_RanBP2"/>
</dbReference>
<dbReference type="Pfam" id="PF09413">
    <property type="entry name" value="DUF2007"/>
    <property type="match status" value="1"/>
</dbReference>
<keyword evidence="1" id="KW-0479">Metal-binding</keyword>
<dbReference type="Proteomes" id="UP000315471">
    <property type="component" value="Unassembled WGS sequence"/>
</dbReference>
<organism evidence="6 7">
    <name type="scientific">Novipirellula aureliae</name>
    <dbReference type="NCBI Taxonomy" id="2527966"/>
    <lineage>
        <taxon>Bacteria</taxon>
        <taxon>Pseudomonadati</taxon>
        <taxon>Planctomycetota</taxon>
        <taxon>Planctomycetia</taxon>
        <taxon>Pirellulales</taxon>
        <taxon>Pirellulaceae</taxon>
        <taxon>Novipirellula</taxon>
    </lineage>
</organism>
<keyword evidence="4" id="KW-1133">Transmembrane helix</keyword>
<sequence length="247" mass="27596">MQHSTIAVRECADMFLAQTLCNRLATEGIPSIVTGTDPVTALGFGGAGTNRLVRVEVAEKDYLRAAEILQADEWLRDTATAWVCSRCDEQNEPTFEVCWSCNKKRDGADLPGRTVSDFDRNEREKGWESETITVPNDRVVLPRSSNPYSPPVVIKTPSESSAASGRLIGTNAEQVETTKADVRRVFYSSIIGLLFFPPLLNGYSLYLTFGLSPIAYRIRSCRRQLLLATLINGINLSFWTFYWLTGW</sequence>
<keyword evidence="3" id="KW-0862">Zinc</keyword>
<evidence type="ECO:0000256" key="3">
    <source>
        <dbReference type="ARBA" id="ARBA00022833"/>
    </source>
</evidence>
<gene>
    <name evidence="6" type="ORF">Q31b_27610</name>
</gene>
<dbReference type="InterPro" id="IPR036443">
    <property type="entry name" value="Znf_RanBP2_sf"/>
</dbReference>
<reference evidence="6 7" key="1">
    <citation type="submission" date="2019-02" db="EMBL/GenBank/DDBJ databases">
        <title>Deep-cultivation of Planctomycetes and their phenomic and genomic characterization uncovers novel biology.</title>
        <authorList>
            <person name="Wiegand S."/>
            <person name="Jogler M."/>
            <person name="Boedeker C."/>
            <person name="Pinto D."/>
            <person name="Vollmers J."/>
            <person name="Rivas-Marin E."/>
            <person name="Kohn T."/>
            <person name="Peeters S.H."/>
            <person name="Heuer A."/>
            <person name="Rast P."/>
            <person name="Oberbeckmann S."/>
            <person name="Bunk B."/>
            <person name="Jeske O."/>
            <person name="Meyerdierks A."/>
            <person name="Storesund J.E."/>
            <person name="Kallscheuer N."/>
            <person name="Luecker S."/>
            <person name="Lage O.M."/>
            <person name="Pohl T."/>
            <person name="Merkel B.J."/>
            <person name="Hornburger P."/>
            <person name="Mueller R.-W."/>
            <person name="Bruemmer F."/>
            <person name="Labrenz M."/>
            <person name="Spormann A.M."/>
            <person name="Op Den Camp H."/>
            <person name="Overmann J."/>
            <person name="Amann R."/>
            <person name="Jetten M.S.M."/>
            <person name="Mascher T."/>
            <person name="Medema M.H."/>
            <person name="Devos D.P."/>
            <person name="Kaster A.-K."/>
            <person name="Ovreas L."/>
            <person name="Rohde M."/>
            <person name="Galperin M.Y."/>
            <person name="Jogler C."/>
        </authorList>
    </citation>
    <scope>NUCLEOTIDE SEQUENCE [LARGE SCALE GENOMIC DNA]</scope>
    <source>
        <strain evidence="6 7">Q31b</strain>
    </source>
</reference>
<protein>
    <recommendedName>
        <fullName evidence="5">RanBP2-type domain-containing protein</fullName>
    </recommendedName>
</protein>
<proteinExistence type="predicted"/>
<dbReference type="EMBL" id="SJPY01000004">
    <property type="protein sequence ID" value="TWU41322.1"/>
    <property type="molecule type" value="Genomic_DNA"/>
</dbReference>
<dbReference type="SUPFAM" id="SSF90209">
    <property type="entry name" value="Ran binding protein zinc finger-like"/>
    <property type="match status" value="1"/>
</dbReference>
<dbReference type="PROSITE" id="PS01358">
    <property type="entry name" value="ZF_RANBP2_1"/>
    <property type="match status" value="1"/>
</dbReference>
<dbReference type="AlphaFoldDB" id="A0A5C6DXG3"/>
<feature type="transmembrane region" description="Helical" evidence="4">
    <location>
        <begin position="225"/>
        <end position="244"/>
    </location>
</feature>
<keyword evidence="4" id="KW-0812">Transmembrane</keyword>
<evidence type="ECO:0000256" key="2">
    <source>
        <dbReference type="ARBA" id="ARBA00022771"/>
    </source>
</evidence>
<comment type="caution">
    <text evidence="6">The sequence shown here is derived from an EMBL/GenBank/DDBJ whole genome shotgun (WGS) entry which is preliminary data.</text>
</comment>
<dbReference type="InterPro" id="IPR018551">
    <property type="entry name" value="DUF2007"/>
</dbReference>
<dbReference type="RefSeq" id="WP_146600164.1">
    <property type="nucleotide sequence ID" value="NZ_SJPY01000004.1"/>
</dbReference>
<dbReference type="GO" id="GO:0008270">
    <property type="term" value="F:zinc ion binding"/>
    <property type="evidence" value="ECO:0007669"/>
    <property type="project" value="UniProtKB-KW"/>
</dbReference>
<evidence type="ECO:0000313" key="6">
    <source>
        <dbReference type="EMBL" id="TWU41322.1"/>
    </source>
</evidence>
<keyword evidence="7" id="KW-1185">Reference proteome</keyword>
<dbReference type="OrthoDB" id="9814654at2"/>
<feature type="transmembrane region" description="Helical" evidence="4">
    <location>
        <begin position="185"/>
        <end position="204"/>
    </location>
</feature>
<evidence type="ECO:0000313" key="7">
    <source>
        <dbReference type="Proteomes" id="UP000315471"/>
    </source>
</evidence>